<keyword evidence="3" id="KW-1185">Reference proteome</keyword>
<gene>
    <name evidence="2" type="ORF">HMPREF3182_01207</name>
</gene>
<keyword evidence="1" id="KW-0472">Membrane</keyword>
<name>A0A134CEZ7_9FIRM</name>
<proteinExistence type="predicted"/>
<dbReference type="Proteomes" id="UP000070160">
    <property type="component" value="Unassembled WGS sequence"/>
</dbReference>
<dbReference type="AlphaFoldDB" id="A0A134CEZ7"/>
<protein>
    <submittedName>
        <fullName evidence="2">Uncharacterized protein</fullName>
    </submittedName>
</protein>
<keyword evidence="1" id="KW-1133">Transmembrane helix</keyword>
<evidence type="ECO:0000256" key="1">
    <source>
        <dbReference type="SAM" id="Phobius"/>
    </source>
</evidence>
<keyword evidence="1" id="KW-0812">Transmembrane</keyword>
<organism evidence="2 3">
    <name type="scientific">Megasphaera hutchinsoni</name>
    <dbReference type="NCBI Taxonomy" id="1588748"/>
    <lineage>
        <taxon>Bacteria</taxon>
        <taxon>Bacillati</taxon>
        <taxon>Bacillota</taxon>
        <taxon>Negativicutes</taxon>
        <taxon>Veillonellales</taxon>
        <taxon>Veillonellaceae</taxon>
        <taxon>Megasphaera</taxon>
    </lineage>
</organism>
<comment type="caution">
    <text evidence="2">The sequence shown here is derived from an EMBL/GenBank/DDBJ whole genome shotgun (WGS) entry which is preliminary data.</text>
</comment>
<evidence type="ECO:0000313" key="3">
    <source>
        <dbReference type="Proteomes" id="UP000070160"/>
    </source>
</evidence>
<accession>A0A134CEZ7</accession>
<evidence type="ECO:0000313" key="2">
    <source>
        <dbReference type="EMBL" id="KXB90781.1"/>
    </source>
</evidence>
<sequence length="57" mass="7026">MFLLEHPFFLCAIPMLFYANNINYYFILFYLFFILFSSYSLLILILLLYKRCKKKIP</sequence>
<reference evidence="3" key="1">
    <citation type="submission" date="2016-01" db="EMBL/GenBank/DDBJ databases">
        <authorList>
            <person name="Mitreva M."/>
            <person name="Pepin K.H."/>
            <person name="Mihindukulasuriya K.A."/>
            <person name="Fulton R."/>
            <person name="Fronick C."/>
            <person name="O'Laughlin M."/>
            <person name="Miner T."/>
            <person name="Herter B."/>
            <person name="Rosa B.A."/>
            <person name="Cordes M."/>
            <person name="Tomlinson C."/>
            <person name="Wollam A."/>
            <person name="Palsikar V.B."/>
            <person name="Mardis E.R."/>
            <person name="Wilson R.K."/>
        </authorList>
    </citation>
    <scope>NUCLEOTIDE SEQUENCE [LARGE SCALE GENOMIC DNA]</scope>
    <source>
        <strain evidence="3">KA00182</strain>
    </source>
</reference>
<dbReference type="EMBL" id="LSDT01000044">
    <property type="protein sequence ID" value="KXB90781.1"/>
    <property type="molecule type" value="Genomic_DNA"/>
</dbReference>
<feature type="transmembrane region" description="Helical" evidence="1">
    <location>
        <begin position="24"/>
        <end position="49"/>
    </location>
</feature>